<evidence type="ECO:0000256" key="8">
    <source>
        <dbReference type="ARBA" id="ARBA00022679"/>
    </source>
</evidence>
<dbReference type="EC" id="2.4.2.8" evidence="5 15"/>
<comment type="caution">
    <text evidence="17">The sequence shown here is derived from an EMBL/GenBank/DDBJ whole genome shotgun (WGS) entry which is preliminary data.</text>
</comment>
<keyword evidence="6 15" id="KW-0963">Cytoplasm</keyword>
<keyword evidence="10 15" id="KW-0660">Purine salvage</keyword>
<evidence type="ECO:0000256" key="2">
    <source>
        <dbReference type="ARBA" id="ARBA00004496"/>
    </source>
</evidence>
<evidence type="ECO:0000256" key="5">
    <source>
        <dbReference type="ARBA" id="ARBA00011895"/>
    </source>
</evidence>
<reference evidence="17 18" key="1">
    <citation type="submission" date="2020-12" db="EMBL/GenBank/DDBJ databases">
        <title>Bacterial novel species Pedobacter sp. SD-b isolated from soil.</title>
        <authorList>
            <person name="Jung H.-Y."/>
        </authorList>
    </citation>
    <scope>NUCLEOTIDE SEQUENCE [LARGE SCALE GENOMIC DNA]</scope>
    <source>
        <strain evidence="17 18">SD-b</strain>
    </source>
</reference>
<keyword evidence="12 15" id="KW-0460">Magnesium</keyword>
<evidence type="ECO:0000256" key="4">
    <source>
        <dbReference type="ARBA" id="ARBA00008391"/>
    </source>
</evidence>
<dbReference type="InterPro" id="IPR005904">
    <property type="entry name" value="Hxn_phspho_trans"/>
</dbReference>
<evidence type="ECO:0000256" key="6">
    <source>
        <dbReference type="ARBA" id="ARBA00022490"/>
    </source>
</evidence>
<evidence type="ECO:0000256" key="15">
    <source>
        <dbReference type="RuleBase" id="RU364099"/>
    </source>
</evidence>
<dbReference type="PANTHER" id="PTHR43340:SF1">
    <property type="entry name" value="HYPOXANTHINE PHOSPHORIBOSYLTRANSFERASE"/>
    <property type="match status" value="1"/>
</dbReference>
<dbReference type="Proteomes" id="UP000660024">
    <property type="component" value="Unassembled WGS sequence"/>
</dbReference>
<keyword evidence="7 15" id="KW-0328">Glycosyltransferase</keyword>
<comment type="pathway">
    <text evidence="3 15">Purine metabolism; IMP biosynthesis via salvage pathway; IMP from hypoxanthine: step 1/1.</text>
</comment>
<dbReference type="NCBIfam" id="TIGR01203">
    <property type="entry name" value="HGPRTase"/>
    <property type="match status" value="1"/>
</dbReference>
<keyword evidence="18" id="KW-1185">Reference proteome</keyword>
<dbReference type="InterPro" id="IPR050408">
    <property type="entry name" value="HGPRT"/>
</dbReference>
<evidence type="ECO:0000259" key="16">
    <source>
        <dbReference type="Pfam" id="PF00156"/>
    </source>
</evidence>
<dbReference type="InterPro" id="IPR000836">
    <property type="entry name" value="PRTase_dom"/>
</dbReference>
<comment type="similarity">
    <text evidence="4 15">Belongs to the purine/pyrimidine phosphoribosyltransferase family.</text>
</comment>
<name>A0ABS1BEZ9_9SPHI</name>
<evidence type="ECO:0000256" key="1">
    <source>
        <dbReference type="ARBA" id="ARBA00001946"/>
    </source>
</evidence>
<proteinExistence type="inferred from homology"/>
<evidence type="ECO:0000256" key="3">
    <source>
        <dbReference type="ARBA" id="ARBA00004669"/>
    </source>
</evidence>
<dbReference type="GO" id="GO:0016757">
    <property type="term" value="F:glycosyltransferase activity"/>
    <property type="evidence" value="ECO:0007669"/>
    <property type="project" value="UniProtKB-KW"/>
</dbReference>
<dbReference type="RefSeq" id="WP_200583790.1">
    <property type="nucleotide sequence ID" value="NZ_JAEHFY010000001.1"/>
</dbReference>
<sequence>MHNKMTIDDKTFEPFIEYNMIEKRIRLIGIQLNLEYENKVPIFVGVLNGALMFMADLLKEVKISCETSFVKIASYHGGTRSSGILTEELALAIDIKGRDVIIVEDIVDTGKTLKFLIDKLKEKEPASIKVATLLLKPDALEHQIEEMEFIGFEIANDFVVGFGMDYKGLGRNTCDIYRLCQQKLPG</sequence>
<evidence type="ECO:0000256" key="14">
    <source>
        <dbReference type="ARBA" id="ARBA00049402"/>
    </source>
</evidence>
<dbReference type="SUPFAM" id="SSF53271">
    <property type="entry name" value="PRTase-like"/>
    <property type="match status" value="1"/>
</dbReference>
<dbReference type="EMBL" id="JAEHFY010000001">
    <property type="protein sequence ID" value="MBK0381418.1"/>
    <property type="molecule type" value="Genomic_DNA"/>
</dbReference>
<evidence type="ECO:0000256" key="11">
    <source>
        <dbReference type="ARBA" id="ARBA00022741"/>
    </source>
</evidence>
<dbReference type="InterPro" id="IPR029057">
    <property type="entry name" value="PRTase-like"/>
</dbReference>
<comment type="catalytic activity">
    <reaction evidence="13">
        <text>GMP + diphosphate = guanine + 5-phospho-alpha-D-ribose 1-diphosphate</text>
        <dbReference type="Rhea" id="RHEA:25424"/>
        <dbReference type="ChEBI" id="CHEBI:16235"/>
        <dbReference type="ChEBI" id="CHEBI:33019"/>
        <dbReference type="ChEBI" id="CHEBI:58017"/>
        <dbReference type="ChEBI" id="CHEBI:58115"/>
        <dbReference type="EC" id="2.4.2.8"/>
    </reaction>
    <physiologicalReaction direction="right-to-left" evidence="13">
        <dbReference type="Rhea" id="RHEA:25426"/>
    </physiologicalReaction>
</comment>
<evidence type="ECO:0000256" key="7">
    <source>
        <dbReference type="ARBA" id="ARBA00022676"/>
    </source>
</evidence>
<protein>
    <recommendedName>
        <fullName evidence="5 15">Hypoxanthine phosphoribosyltransferase</fullName>
        <ecNumber evidence="5 15">2.4.2.8</ecNumber>
    </recommendedName>
</protein>
<accession>A0ABS1BEZ9</accession>
<evidence type="ECO:0000256" key="13">
    <source>
        <dbReference type="ARBA" id="ARBA00048811"/>
    </source>
</evidence>
<keyword evidence="9 15" id="KW-0479">Metal-binding</keyword>
<dbReference type="Gene3D" id="3.40.50.2020">
    <property type="match status" value="1"/>
</dbReference>
<organism evidence="17 18">
    <name type="scientific">Pedobacter segetis</name>
    <dbReference type="NCBI Taxonomy" id="2793069"/>
    <lineage>
        <taxon>Bacteria</taxon>
        <taxon>Pseudomonadati</taxon>
        <taxon>Bacteroidota</taxon>
        <taxon>Sphingobacteriia</taxon>
        <taxon>Sphingobacteriales</taxon>
        <taxon>Sphingobacteriaceae</taxon>
        <taxon>Pedobacter</taxon>
    </lineage>
</organism>
<keyword evidence="8 15" id="KW-0808">Transferase</keyword>
<evidence type="ECO:0000256" key="12">
    <source>
        <dbReference type="ARBA" id="ARBA00022842"/>
    </source>
</evidence>
<dbReference type="Pfam" id="PF00156">
    <property type="entry name" value="Pribosyltran"/>
    <property type="match status" value="1"/>
</dbReference>
<dbReference type="CDD" id="cd06223">
    <property type="entry name" value="PRTases_typeI"/>
    <property type="match status" value="1"/>
</dbReference>
<dbReference type="PANTHER" id="PTHR43340">
    <property type="entry name" value="HYPOXANTHINE-GUANINE PHOSPHORIBOSYLTRANSFERASE"/>
    <property type="match status" value="1"/>
</dbReference>
<feature type="domain" description="Phosphoribosyltransferase" evidence="16">
    <location>
        <begin position="21"/>
        <end position="166"/>
    </location>
</feature>
<evidence type="ECO:0000256" key="10">
    <source>
        <dbReference type="ARBA" id="ARBA00022726"/>
    </source>
</evidence>
<gene>
    <name evidence="17" type="primary">hpt</name>
    <name evidence="17" type="ORF">I5M32_00475</name>
</gene>
<evidence type="ECO:0000256" key="9">
    <source>
        <dbReference type="ARBA" id="ARBA00022723"/>
    </source>
</evidence>
<comment type="cofactor">
    <cofactor evidence="1 15">
        <name>Mg(2+)</name>
        <dbReference type="ChEBI" id="CHEBI:18420"/>
    </cofactor>
</comment>
<comment type="subcellular location">
    <subcellularLocation>
        <location evidence="2 15">Cytoplasm</location>
    </subcellularLocation>
</comment>
<evidence type="ECO:0000313" key="18">
    <source>
        <dbReference type="Proteomes" id="UP000660024"/>
    </source>
</evidence>
<evidence type="ECO:0000313" key="17">
    <source>
        <dbReference type="EMBL" id="MBK0381418.1"/>
    </source>
</evidence>
<keyword evidence="11 15" id="KW-0547">Nucleotide-binding</keyword>
<comment type="catalytic activity">
    <reaction evidence="14">
        <text>IMP + diphosphate = hypoxanthine + 5-phospho-alpha-D-ribose 1-diphosphate</text>
        <dbReference type="Rhea" id="RHEA:17973"/>
        <dbReference type="ChEBI" id="CHEBI:17368"/>
        <dbReference type="ChEBI" id="CHEBI:33019"/>
        <dbReference type="ChEBI" id="CHEBI:58017"/>
        <dbReference type="ChEBI" id="CHEBI:58053"/>
        <dbReference type="EC" id="2.4.2.8"/>
    </reaction>
    <physiologicalReaction direction="right-to-left" evidence="14">
        <dbReference type="Rhea" id="RHEA:17975"/>
    </physiologicalReaction>
</comment>